<dbReference type="EC" id="2.1.1.222" evidence="5"/>
<dbReference type="Proteomes" id="UP000184222">
    <property type="component" value="Chromosome"/>
</dbReference>
<keyword evidence="4 5" id="KW-0949">S-adenosyl-L-methionine</keyword>
<evidence type="ECO:0000313" key="7">
    <source>
        <dbReference type="Proteomes" id="UP000184222"/>
    </source>
</evidence>
<dbReference type="OrthoDB" id="9801538at2"/>
<dbReference type="NCBIfam" id="TIGR01983">
    <property type="entry name" value="UbiG"/>
    <property type="match status" value="1"/>
</dbReference>
<keyword evidence="2 5" id="KW-0808">Transferase</keyword>
<comment type="pathway">
    <text evidence="5">Cofactor biosynthesis; ubiquinone biosynthesis.</text>
</comment>
<dbReference type="Gene3D" id="3.40.50.150">
    <property type="entry name" value="Vaccinia Virus protein VP39"/>
    <property type="match status" value="1"/>
</dbReference>
<keyword evidence="3 5" id="KW-0831">Ubiquinone biosynthesis</keyword>
<dbReference type="GO" id="GO:0102208">
    <property type="term" value="F:2-polyprenyl-6-hydroxyphenol methylase activity"/>
    <property type="evidence" value="ECO:0007669"/>
    <property type="project" value="UniProtKB-EC"/>
</dbReference>
<keyword evidence="1 5" id="KW-0489">Methyltransferase</keyword>
<reference evidence="6 7" key="1">
    <citation type="journal article" date="2016" name="Appl. Environ. Microbiol.">
        <title>Whole genome relationships among Francisella bacteria of diverse origin define new species and provide specific regions for detection.</title>
        <authorList>
            <person name="Challacombe J.F."/>
            <person name="Petersen J.M."/>
            <person name="Gallegos-Graves V."/>
            <person name="Hodge D."/>
            <person name="Pillai S."/>
            <person name="Kuske C.R."/>
        </authorList>
    </citation>
    <scope>NUCLEOTIDE SEQUENCE [LARGE SCALE GENOMIC DNA]</scope>
    <source>
        <strain evidence="7">TX07-7310</strain>
    </source>
</reference>
<protein>
    <recommendedName>
        <fullName evidence="5">Ubiquinone biosynthesis O-methyltransferase</fullName>
    </recommendedName>
    <alternativeName>
        <fullName evidence="5">2-polyprenyl-6-hydroxyphenol methylase</fullName>
        <ecNumber evidence="5">2.1.1.222</ecNumber>
    </alternativeName>
    <alternativeName>
        <fullName evidence="5">3-demethylubiquinone 3-O-methyltransferase</fullName>
        <ecNumber evidence="5">2.1.1.64</ecNumber>
    </alternativeName>
</protein>
<dbReference type="GO" id="GO:0010420">
    <property type="term" value="F:polyprenyldihydroxybenzoate methyltransferase activity"/>
    <property type="evidence" value="ECO:0007669"/>
    <property type="project" value="InterPro"/>
</dbReference>
<keyword evidence="7" id="KW-1185">Reference proteome</keyword>
<evidence type="ECO:0000313" key="6">
    <source>
        <dbReference type="EMBL" id="API86164.1"/>
    </source>
</evidence>
<dbReference type="EC" id="2.1.1.64" evidence="5"/>
<dbReference type="Pfam" id="PF13489">
    <property type="entry name" value="Methyltransf_23"/>
    <property type="match status" value="1"/>
</dbReference>
<comment type="catalytic activity">
    <reaction evidence="5">
        <text>a 3-(all-trans-polyprenyl)benzene-1,2-diol + S-adenosyl-L-methionine = a 2-methoxy-6-(all-trans-polyprenyl)phenol + S-adenosyl-L-homocysteine + H(+)</text>
        <dbReference type="Rhea" id="RHEA:31411"/>
        <dbReference type="Rhea" id="RHEA-COMP:9550"/>
        <dbReference type="Rhea" id="RHEA-COMP:9551"/>
        <dbReference type="ChEBI" id="CHEBI:15378"/>
        <dbReference type="ChEBI" id="CHEBI:57856"/>
        <dbReference type="ChEBI" id="CHEBI:59789"/>
        <dbReference type="ChEBI" id="CHEBI:62729"/>
        <dbReference type="ChEBI" id="CHEBI:62731"/>
        <dbReference type="EC" id="2.1.1.222"/>
    </reaction>
</comment>
<evidence type="ECO:0000256" key="5">
    <source>
        <dbReference type="HAMAP-Rule" id="MF_00472"/>
    </source>
</evidence>
<dbReference type="InterPro" id="IPR029063">
    <property type="entry name" value="SAM-dependent_MTases_sf"/>
</dbReference>
<dbReference type="HAMAP" id="MF_00472">
    <property type="entry name" value="UbiG"/>
    <property type="match status" value="1"/>
</dbReference>
<dbReference type="UniPathway" id="UPA00232"/>
<accession>A0A1L4BQP9</accession>
<gene>
    <name evidence="5" type="primary">ubiG</name>
    <name evidence="6" type="ORF">F7310_01810</name>
</gene>
<dbReference type="STRING" id="573570.F7310_01810"/>
<proteinExistence type="inferred from homology"/>
<evidence type="ECO:0000256" key="3">
    <source>
        <dbReference type="ARBA" id="ARBA00022688"/>
    </source>
</evidence>
<dbReference type="GO" id="GO:0032259">
    <property type="term" value="P:methylation"/>
    <property type="evidence" value="ECO:0007669"/>
    <property type="project" value="UniProtKB-KW"/>
</dbReference>
<dbReference type="PANTHER" id="PTHR43464:SF19">
    <property type="entry name" value="UBIQUINONE BIOSYNTHESIS O-METHYLTRANSFERASE, MITOCHONDRIAL"/>
    <property type="match status" value="1"/>
</dbReference>
<feature type="binding site" evidence="5">
    <location>
        <position position="78"/>
    </location>
    <ligand>
        <name>S-adenosyl-L-methionine</name>
        <dbReference type="ChEBI" id="CHEBI:59789"/>
    </ligand>
</feature>
<comment type="function">
    <text evidence="5">O-methyltransferase that catalyzes the 2 O-methylation steps in the ubiquinone biosynthetic pathway.</text>
</comment>
<sequence length="233" mass="26156">MSKLNIDNNEVNKFSSLAKTWWDANGELKTLHQVNPLRLEFVKKFTDLDNKNIIDIGCGGGILTESLATPSNNVYGLDASPEAINVAKEHSKVSNLNIEYINSTIEDFTENNTVEFDVVTCMEMLEHVPDPESIIASIAKIIKKDGMFFASTLNRNLKSYLLSIVAAEHILKMVPQGTHQYSKFIKPYELIKVAEKYGFEALEIIGIHYNPLLNNFKLGKGADINYIIAFKKV</sequence>
<comment type="similarity">
    <text evidence="5">Belongs to the methyltransferase superfamily. UbiG/COQ3 family.</text>
</comment>
<dbReference type="SUPFAM" id="SSF53335">
    <property type="entry name" value="S-adenosyl-L-methionine-dependent methyltransferases"/>
    <property type="match status" value="1"/>
</dbReference>
<dbReference type="GO" id="GO:0061542">
    <property type="term" value="F:3-demethylubiquinol 3-O-methyltransferase activity"/>
    <property type="evidence" value="ECO:0007669"/>
    <property type="project" value="UniProtKB-UniRule"/>
</dbReference>
<feature type="binding site" evidence="5">
    <location>
        <position position="122"/>
    </location>
    <ligand>
        <name>S-adenosyl-L-methionine</name>
        <dbReference type="ChEBI" id="CHEBI:59789"/>
    </ligand>
</feature>
<evidence type="ECO:0000256" key="2">
    <source>
        <dbReference type="ARBA" id="ARBA00022679"/>
    </source>
</evidence>
<feature type="binding site" evidence="5">
    <location>
        <position position="38"/>
    </location>
    <ligand>
        <name>S-adenosyl-L-methionine</name>
        <dbReference type="ChEBI" id="CHEBI:59789"/>
    </ligand>
</feature>
<dbReference type="AlphaFoldDB" id="A0A1L4BQP9"/>
<comment type="catalytic activity">
    <reaction evidence="5">
        <text>a 3-demethylubiquinol + S-adenosyl-L-methionine = a ubiquinol + S-adenosyl-L-homocysteine + H(+)</text>
        <dbReference type="Rhea" id="RHEA:44380"/>
        <dbReference type="Rhea" id="RHEA-COMP:9566"/>
        <dbReference type="Rhea" id="RHEA-COMP:10914"/>
        <dbReference type="ChEBI" id="CHEBI:15378"/>
        <dbReference type="ChEBI" id="CHEBI:17976"/>
        <dbReference type="ChEBI" id="CHEBI:57856"/>
        <dbReference type="ChEBI" id="CHEBI:59789"/>
        <dbReference type="ChEBI" id="CHEBI:84422"/>
        <dbReference type="EC" id="2.1.1.64"/>
    </reaction>
</comment>
<dbReference type="RefSeq" id="WP_072711359.1">
    <property type="nucleotide sequence ID" value="NZ_CP016796.1"/>
</dbReference>
<dbReference type="EMBL" id="CP016796">
    <property type="protein sequence ID" value="API86164.1"/>
    <property type="molecule type" value="Genomic_DNA"/>
</dbReference>
<dbReference type="KEGG" id="frx:F7310_01810"/>
<name>A0A1L4BQP9_9GAMM</name>
<organism evidence="6 7">
    <name type="scientific">Francisella uliginis</name>
    <dbReference type="NCBI Taxonomy" id="573570"/>
    <lineage>
        <taxon>Bacteria</taxon>
        <taxon>Pseudomonadati</taxon>
        <taxon>Pseudomonadota</taxon>
        <taxon>Gammaproteobacteria</taxon>
        <taxon>Thiotrichales</taxon>
        <taxon>Francisellaceae</taxon>
        <taxon>Francisella</taxon>
    </lineage>
</organism>
<dbReference type="PANTHER" id="PTHR43464">
    <property type="entry name" value="METHYLTRANSFERASE"/>
    <property type="match status" value="1"/>
</dbReference>
<evidence type="ECO:0000256" key="4">
    <source>
        <dbReference type="ARBA" id="ARBA00022691"/>
    </source>
</evidence>
<dbReference type="InterPro" id="IPR010233">
    <property type="entry name" value="UbiG_MeTrfase"/>
</dbReference>
<feature type="binding site" evidence="5">
    <location>
        <position position="57"/>
    </location>
    <ligand>
        <name>S-adenosyl-L-methionine</name>
        <dbReference type="ChEBI" id="CHEBI:59789"/>
    </ligand>
</feature>
<evidence type="ECO:0000256" key="1">
    <source>
        <dbReference type="ARBA" id="ARBA00022603"/>
    </source>
</evidence>